<keyword evidence="2" id="KW-1185">Reference proteome</keyword>
<protein>
    <submittedName>
        <fullName evidence="1">Uncharacterized protein</fullName>
    </submittedName>
</protein>
<reference evidence="1" key="1">
    <citation type="submission" date="2021-06" db="EMBL/GenBank/DDBJ databases">
        <title>Parelaphostrongylus tenuis whole genome reference sequence.</title>
        <authorList>
            <person name="Garwood T.J."/>
            <person name="Larsen P.A."/>
            <person name="Fountain-Jones N.M."/>
            <person name="Garbe J.R."/>
            <person name="Macchietto M.G."/>
            <person name="Kania S.A."/>
            <person name="Gerhold R.W."/>
            <person name="Richards J.E."/>
            <person name="Wolf T.M."/>
        </authorList>
    </citation>
    <scope>NUCLEOTIDE SEQUENCE</scope>
    <source>
        <strain evidence="1">MNPRO001-30</strain>
        <tissue evidence="1">Meninges</tissue>
    </source>
</reference>
<dbReference type="EMBL" id="JAHQIW010007185">
    <property type="protein sequence ID" value="KAJ1372788.1"/>
    <property type="molecule type" value="Genomic_DNA"/>
</dbReference>
<proteinExistence type="predicted"/>
<dbReference type="AlphaFoldDB" id="A0AAD5WKH9"/>
<sequence>MALSDTSSSAKSTSSSNRRVYEKKTVEMVLFTCNMQRGFMSKRHACTVATDLTHNDTAGFLTK</sequence>
<comment type="caution">
    <text evidence="1">The sequence shown here is derived from an EMBL/GenBank/DDBJ whole genome shotgun (WGS) entry which is preliminary data.</text>
</comment>
<accession>A0AAD5WKH9</accession>
<dbReference type="Proteomes" id="UP001196413">
    <property type="component" value="Unassembled WGS sequence"/>
</dbReference>
<gene>
    <name evidence="1" type="ORF">KIN20_035045</name>
</gene>
<organism evidence="1 2">
    <name type="scientific">Parelaphostrongylus tenuis</name>
    <name type="common">Meningeal worm</name>
    <dbReference type="NCBI Taxonomy" id="148309"/>
    <lineage>
        <taxon>Eukaryota</taxon>
        <taxon>Metazoa</taxon>
        <taxon>Ecdysozoa</taxon>
        <taxon>Nematoda</taxon>
        <taxon>Chromadorea</taxon>
        <taxon>Rhabditida</taxon>
        <taxon>Rhabditina</taxon>
        <taxon>Rhabditomorpha</taxon>
        <taxon>Strongyloidea</taxon>
        <taxon>Metastrongylidae</taxon>
        <taxon>Parelaphostrongylus</taxon>
    </lineage>
</organism>
<evidence type="ECO:0000313" key="2">
    <source>
        <dbReference type="Proteomes" id="UP001196413"/>
    </source>
</evidence>
<name>A0AAD5WKH9_PARTN</name>
<evidence type="ECO:0000313" key="1">
    <source>
        <dbReference type="EMBL" id="KAJ1372788.1"/>
    </source>
</evidence>